<comment type="caution">
    <text evidence="2">The sequence shown here is derived from an EMBL/GenBank/DDBJ whole genome shotgun (WGS) entry which is preliminary data.</text>
</comment>
<feature type="compositionally biased region" description="Basic and acidic residues" evidence="1">
    <location>
        <begin position="901"/>
        <end position="912"/>
    </location>
</feature>
<feature type="compositionally biased region" description="Low complexity" evidence="1">
    <location>
        <begin position="850"/>
        <end position="859"/>
    </location>
</feature>
<feature type="compositionally biased region" description="Basic and acidic residues" evidence="1">
    <location>
        <begin position="316"/>
        <end position="325"/>
    </location>
</feature>
<feature type="compositionally biased region" description="Low complexity" evidence="1">
    <location>
        <begin position="802"/>
        <end position="812"/>
    </location>
</feature>
<keyword evidence="3" id="KW-1185">Reference proteome</keyword>
<accession>A0AAE8N568</accession>
<feature type="compositionally biased region" description="Basic and acidic residues" evidence="1">
    <location>
        <begin position="720"/>
        <end position="731"/>
    </location>
</feature>
<feature type="compositionally biased region" description="Basic and acidic residues" evidence="1">
    <location>
        <begin position="362"/>
        <end position="381"/>
    </location>
</feature>
<feature type="region of interest" description="Disordered" evidence="1">
    <location>
        <begin position="696"/>
        <end position="763"/>
    </location>
</feature>
<reference evidence="2" key="1">
    <citation type="submission" date="2018-03" db="EMBL/GenBank/DDBJ databases">
        <authorList>
            <person name="Guldener U."/>
        </authorList>
    </citation>
    <scope>NUCLEOTIDE SEQUENCE</scope>
</reference>
<dbReference type="Proteomes" id="UP001187682">
    <property type="component" value="Unassembled WGS sequence"/>
</dbReference>
<evidence type="ECO:0000313" key="3">
    <source>
        <dbReference type="Proteomes" id="UP001187682"/>
    </source>
</evidence>
<feature type="compositionally biased region" description="Low complexity" evidence="1">
    <location>
        <begin position="743"/>
        <end position="754"/>
    </location>
</feature>
<dbReference type="AlphaFoldDB" id="A0AAE8N568"/>
<feature type="compositionally biased region" description="Basic and acidic residues" evidence="1">
    <location>
        <begin position="613"/>
        <end position="645"/>
    </location>
</feature>
<dbReference type="EMBL" id="ONZQ02000011">
    <property type="protein sequence ID" value="SPO05037.1"/>
    <property type="molecule type" value="Genomic_DNA"/>
</dbReference>
<feature type="region of interest" description="Disordered" evidence="1">
    <location>
        <begin position="1"/>
        <end position="142"/>
    </location>
</feature>
<feature type="compositionally biased region" description="Basic residues" evidence="1">
    <location>
        <begin position="732"/>
        <end position="742"/>
    </location>
</feature>
<feature type="compositionally biased region" description="Basic and acidic residues" evidence="1">
    <location>
        <begin position="523"/>
        <end position="535"/>
    </location>
</feature>
<feature type="compositionally biased region" description="Basic and acidic residues" evidence="1">
    <location>
        <begin position="250"/>
        <end position="280"/>
    </location>
</feature>
<protein>
    <recommendedName>
        <fullName evidence="4">Altered inheritance of mitochondria protein 21</fullName>
    </recommendedName>
</protein>
<evidence type="ECO:0008006" key="4">
    <source>
        <dbReference type="Google" id="ProtNLM"/>
    </source>
</evidence>
<sequence length="912" mass="98054">MSQPPSIPPRPSKSQEKGSNDAKAPPKIPPRPSRHLERKISEDRFAPSPLSGGFPKNPKIDRFSPGEDVDKFSSEHHEHHPDRPGSVSMPSLGEEGAEYAAAVEELQEPERPEQTRTVGGDMKLHAPKPSLPVQSAKQRVAAVTHIDSAKAASFGLGTESPSAPGTHKKSSTSLLSSEDGRDVDEVNASPEIGQRVPMYRDAGDVQAPSPAPQSLSPKAEKGKKHHQRSLSGQTADCPPGSYGLRGHGHISSDKLEKAYYDKHPDELQKELTRRYHDRQNDFAMSKNELNQVIRETASHGSGLGTSNYQGTPSEDIGYKAHDEYASRVASPSSGRATAKSHLSGESLAASKQQGGKETQDEDTIHVDDRRDDSTTEERDHAPILADDEVANYPPRFELHAAVEPSPEVPVEHEGPASRPTSRHSSRSASAHVGQVPEFDITPLEDVKEYEPLFSEEGQEAEPLPSPSIDRASAPLRFPSKDIWEDAPSSAHYTAEVTTDAGETEPSRAVPDRSIPTPAQAFAKHQEELAEREAQRTKNFVPRGDAKGSSWLPLQPVVVAAEGTQPRPPSQRRFPSRDVWEDAPESHHYQTTVSSAQVPESPIEPPDVPLRPTRSKEKPAVPERPKPKTTPSDEARPKPVVSDKPKPQVPARPVKSGSVSSESRDAPVPKAKPVIPTKPVGGKIAALQAGFMSDLNKRLQLGPLPPKKEEQRSPVGEDEVEAPKKPLSDARKGRARGPQRRAPARSPAPPVAAAADTTKPEAPSLSFSVTHVIWSIDPEDSNLSVKDADSEEAPKDAPKPDAAPDASPKSESPGVDAPTPSSSDEPQDSSKSNPLNAESPNEVSQEEEAVEAATSEVVSTDDVTAKPVVPAVEPLEDVLEVDRLGDLPPPELDSPAPVVSDGAKEGDAEKVEV</sequence>
<proteinExistence type="predicted"/>
<feature type="compositionally biased region" description="Polar residues" evidence="1">
    <location>
        <begin position="588"/>
        <end position="597"/>
    </location>
</feature>
<feature type="region of interest" description="Disordered" evidence="1">
    <location>
        <begin position="154"/>
        <end position="680"/>
    </location>
</feature>
<feature type="compositionally biased region" description="Low complexity" evidence="1">
    <location>
        <begin position="206"/>
        <end position="217"/>
    </location>
</feature>
<gene>
    <name evidence="2" type="ORF">DNG_07722</name>
</gene>
<feature type="compositionally biased region" description="Basic and acidic residues" evidence="1">
    <location>
        <begin position="34"/>
        <end position="45"/>
    </location>
</feature>
<dbReference type="InterPro" id="IPR021582">
    <property type="entry name" value="Aim21"/>
</dbReference>
<feature type="compositionally biased region" description="Pro residues" evidence="1">
    <location>
        <begin position="1"/>
        <end position="11"/>
    </location>
</feature>
<feature type="region of interest" description="Disordered" evidence="1">
    <location>
        <begin position="777"/>
        <end position="870"/>
    </location>
</feature>
<organism evidence="2 3">
    <name type="scientific">Cephalotrichum gorgonifer</name>
    <dbReference type="NCBI Taxonomy" id="2041049"/>
    <lineage>
        <taxon>Eukaryota</taxon>
        <taxon>Fungi</taxon>
        <taxon>Dikarya</taxon>
        <taxon>Ascomycota</taxon>
        <taxon>Pezizomycotina</taxon>
        <taxon>Sordariomycetes</taxon>
        <taxon>Hypocreomycetidae</taxon>
        <taxon>Microascales</taxon>
        <taxon>Microascaceae</taxon>
        <taxon>Cephalotrichum</taxon>
    </lineage>
</organism>
<feature type="compositionally biased region" description="Basic and acidic residues" evidence="1">
    <location>
        <begin position="58"/>
        <end position="83"/>
    </location>
</feature>
<evidence type="ECO:0000313" key="2">
    <source>
        <dbReference type="EMBL" id="SPO05037.1"/>
    </source>
</evidence>
<feature type="compositionally biased region" description="Low complexity" evidence="1">
    <location>
        <begin position="819"/>
        <end position="831"/>
    </location>
</feature>
<name>A0AAE8N568_9PEZI</name>
<feature type="compositionally biased region" description="Basic and acidic residues" evidence="1">
    <location>
        <begin position="574"/>
        <end position="587"/>
    </location>
</feature>
<dbReference type="Pfam" id="PF11489">
    <property type="entry name" value="Aim21"/>
    <property type="match status" value="1"/>
</dbReference>
<feature type="region of interest" description="Disordered" evidence="1">
    <location>
        <begin position="883"/>
        <end position="912"/>
    </location>
</feature>
<feature type="compositionally biased region" description="Basic and acidic residues" evidence="1">
    <location>
        <begin position="785"/>
        <end position="798"/>
    </location>
</feature>
<evidence type="ECO:0000256" key="1">
    <source>
        <dbReference type="SAM" id="MobiDB-lite"/>
    </source>
</evidence>